<evidence type="ECO:0000256" key="2">
    <source>
        <dbReference type="ARBA" id="ARBA00022980"/>
    </source>
</evidence>
<dbReference type="OMA" id="YHAPLRV"/>
<dbReference type="STRING" id="645134.A0A0L0HCU7"/>
<dbReference type="GO" id="GO:0005840">
    <property type="term" value="C:ribosome"/>
    <property type="evidence" value="ECO:0007669"/>
    <property type="project" value="UniProtKB-KW"/>
</dbReference>
<dbReference type="GeneID" id="27689565"/>
<dbReference type="PANTHER" id="PTHR11700">
    <property type="entry name" value="30S RIBOSOMAL PROTEIN S10 FAMILY MEMBER"/>
    <property type="match status" value="1"/>
</dbReference>
<dbReference type="Pfam" id="PF00338">
    <property type="entry name" value="Ribosomal_S10"/>
    <property type="match status" value="1"/>
</dbReference>
<evidence type="ECO:0000313" key="6">
    <source>
        <dbReference type="Proteomes" id="UP000053201"/>
    </source>
</evidence>
<dbReference type="HAMAP" id="MF_00508">
    <property type="entry name" value="Ribosomal_uS10"/>
    <property type="match status" value="1"/>
</dbReference>
<proteinExistence type="inferred from homology"/>
<keyword evidence="3" id="KW-0687">Ribonucleoprotein</keyword>
<evidence type="ECO:0000256" key="3">
    <source>
        <dbReference type="ARBA" id="ARBA00023274"/>
    </source>
</evidence>
<protein>
    <recommendedName>
        <fullName evidence="4">Small ribosomal subunit protein uS10 domain-containing protein</fullName>
    </recommendedName>
</protein>
<dbReference type="VEuPathDB" id="FungiDB:SPPG_06242"/>
<accession>A0A0L0HCU7</accession>
<dbReference type="Gene3D" id="3.30.70.600">
    <property type="entry name" value="Ribosomal protein S10 domain"/>
    <property type="match status" value="1"/>
</dbReference>
<keyword evidence="6" id="KW-1185">Reference proteome</keyword>
<organism evidence="5 6">
    <name type="scientific">Spizellomyces punctatus (strain DAOM BR117)</name>
    <dbReference type="NCBI Taxonomy" id="645134"/>
    <lineage>
        <taxon>Eukaryota</taxon>
        <taxon>Fungi</taxon>
        <taxon>Fungi incertae sedis</taxon>
        <taxon>Chytridiomycota</taxon>
        <taxon>Chytridiomycota incertae sedis</taxon>
        <taxon>Chytridiomycetes</taxon>
        <taxon>Spizellomycetales</taxon>
        <taxon>Spizellomycetaceae</taxon>
        <taxon>Spizellomyces</taxon>
    </lineage>
</organism>
<dbReference type="InterPro" id="IPR001848">
    <property type="entry name" value="Ribosomal_uS10"/>
</dbReference>
<dbReference type="InterPro" id="IPR027486">
    <property type="entry name" value="Ribosomal_uS10_dom"/>
</dbReference>
<name>A0A0L0HCU7_SPIPD</name>
<dbReference type="AlphaFoldDB" id="A0A0L0HCU7"/>
<dbReference type="GO" id="GO:0003735">
    <property type="term" value="F:structural constituent of ribosome"/>
    <property type="evidence" value="ECO:0007669"/>
    <property type="project" value="InterPro"/>
</dbReference>
<dbReference type="EMBL" id="KQ257460">
    <property type="protein sequence ID" value="KNC98553.1"/>
    <property type="molecule type" value="Genomic_DNA"/>
</dbReference>
<dbReference type="RefSeq" id="XP_016606593.1">
    <property type="nucleotide sequence ID" value="XM_016754451.1"/>
</dbReference>
<feature type="domain" description="Small ribosomal subunit protein uS10" evidence="4">
    <location>
        <begin position="79"/>
        <end position="176"/>
    </location>
</feature>
<evidence type="ECO:0000313" key="5">
    <source>
        <dbReference type="EMBL" id="KNC98553.1"/>
    </source>
</evidence>
<dbReference type="InterPro" id="IPR036838">
    <property type="entry name" value="Ribosomal_uS10_dom_sf"/>
</dbReference>
<evidence type="ECO:0000259" key="4">
    <source>
        <dbReference type="SMART" id="SM01403"/>
    </source>
</evidence>
<dbReference type="GO" id="GO:0006412">
    <property type="term" value="P:translation"/>
    <property type="evidence" value="ECO:0007669"/>
    <property type="project" value="InterPro"/>
</dbReference>
<dbReference type="OrthoDB" id="366214at2759"/>
<dbReference type="SUPFAM" id="SSF54999">
    <property type="entry name" value="Ribosomal protein S10"/>
    <property type="match status" value="1"/>
</dbReference>
<reference evidence="5 6" key="1">
    <citation type="submission" date="2009-08" db="EMBL/GenBank/DDBJ databases">
        <title>The Genome Sequence of Spizellomyces punctatus strain DAOM BR117.</title>
        <authorList>
            <consortium name="The Broad Institute Genome Sequencing Platform"/>
            <person name="Russ C."/>
            <person name="Cuomo C."/>
            <person name="Shea T."/>
            <person name="Young S.K."/>
            <person name="Zeng Q."/>
            <person name="Koehrsen M."/>
            <person name="Haas B."/>
            <person name="Borodovsky M."/>
            <person name="Guigo R."/>
            <person name="Alvarado L."/>
            <person name="Berlin A."/>
            <person name="Bochicchio J."/>
            <person name="Borenstein D."/>
            <person name="Chapman S."/>
            <person name="Chen Z."/>
            <person name="Engels R."/>
            <person name="Freedman E."/>
            <person name="Gellesch M."/>
            <person name="Goldberg J."/>
            <person name="Griggs A."/>
            <person name="Gujja S."/>
            <person name="Heiman D."/>
            <person name="Hepburn T."/>
            <person name="Howarth C."/>
            <person name="Jen D."/>
            <person name="Larson L."/>
            <person name="Lewis B."/>
            <person name="Mehta T."/>
            <person name="Park D."/>
            <person name="Pearson M."/>
            <person name="Roberts A."/>
            <person name="Saif S."/>
            <person name="Shenoy N."/>
            <person name="Sisk P."/>
            <person name="Stolte C."/>
            <person name="Sykes S."/>
            <person name="Thomson T."/>
            <person name="Walk T."/>
            <person name="White J."/>
            <person name="Yandava C."/>
            <person name="Burger G."/>
            <person name="Gray M.W."/>
            <person name="Holland P.W.H."/>
            <person name="King N."/>
            <person name="Lang F.B.F."/>
            <person name="Roger A.J."/>
            <person name="Ruiz-Trillo I."/>
            <person name="Lander E."/>
            <person name="Nusbaum C."/>
        </authorList>
    </citation>
    <scope>NUCLEOTIDE SEQUENCE [LARGE SCALE GENOMIC DNA]</scope>
    <source>
        <strain evidence="5 6">DAOM BR117</strain>
    </source>
</reference>
<dbReference type="SMART" id="SM01403">
    <property type="entry name" value="Ribosomal_S10"/>
    <property type="match status" value="1"/>
</dbReference>
<dbReference type="InParanoid" id="A0A0L0HCU7"/>
<dbReference type="Proteomes" id="UP000053201">
    <property type="component" value="Unassembled WGS sequence"/>
</dbReference>
<sequence>MNHRIAGKAARAVFSRNVRSVVPLPRISSCVRTLATSDSEPKRDLDTYYGLHSLDLKGEPLDIPLLPTPKPTHHALACTLHLQGYMPDHLDFVAHFCRHSAHAMQMPCSETIHLPVQTKKWYVIKGPFVHAKTKEVFEQKKYVRALQVFDASEESVKEWIAYIVKNVPAGVDVHVERHVRSTLESEAPLVDIANAKREMTFQERVEQKASEFVAGWTRKAK</sequence>
<evidence type="ECO:0000256" key="1">
    <source>
        <dbReference type="ARBA" id="ARBA00007102"/>
    </source>
</evidence>
<dbReference type="GO" id="GO:1990904">
    <property type="term" value="C:ribonucleoprotein complex"/>
    <property type="evidence" value="ECO:0007669"/>
    <property type="project" value="UniProtKB-KW"/>
</dbReference>
<comment type="similarity">
    <text evidence="1">Belongs to the universal ribosomal protein uS10 family.</text>
</comment>
<keyword evidence="2" id="KW-0689">Ribosomal protein</keyword>
<gene>
    <name evidence="5" type="ORF">SPPG_06242</name>
</gene>
<dbReference type="eggNOG" id="KOG3321">
    <property type="taxonomic scope" value="Eukaryota"/>
</dbReference>